<keyword evidence="1" id="KW-0472">Membrane</keyword>
<reference evidence="2" key="1">
    <citation type="submission" date="2022-11" db="EMBL/GenBank/DDBJ databases">
        <title>Centuries of genome instability and evolution in soft-shell clam transmissible cancer (bioRxiv).</title>
        <authorList>
            <person name="Hart S.F.M."/>
            <person name="Yonemitsu M.A."/>
            <person name="Giersch R.M."/>
            <person name="Beal B.F."/>
            <person name="Arriagada G."/>
            <person name="Davis B.W."/>
            <person name="Ostrander E.A."/>
            <person name="Goff S.P."/>
            <person name="Metzger M.J."/>
        </authorList>
    </citation>
    <scope>NUCLEOTIDE SEQUENCE</scope>
    <source>
        <strain evidence="2">MELC-2E11</strain>
        <tissue evidence="2">Siphon/mantle</tissue>
    </source>
</reference>
<dbReference type="EMBL" id="CP111017">
    <property type="protein sequence ID" value="WAR08868.1"/>
    <property type="molecule type" value="Genomic_DNA"/>
</dbReference>
<protein>
    <submittedName>
        <fullName evidence="2">TENX-like protein</fullName>
    </submittedName>
</protein>
<evidence type="ECO:0000313" key="2">
    <source>
        <dbReference type="EMBL" id="WAR08868.1"/>
    </source>
</evidence>
<name>A0ABY7EFS8_MYAAR</name>
<keyword evidence="1" id="KW-1133">Transmembrane helix</keyword>
<gene>
    <name evidence="2" type="ORF">MAR_018826</name>
</gene>
<proteinExistence type="predicted"/>
<keyword evidence="1" id="KW-0812">Transmembrane</keyword>
<evidence type="ECO:0000313" key="3">
    <source>
        <dbReference type="Proteomes" id="UP001164746"/>
    </source>
</evidence>
<dbReference type="Proteomes" id="UP001164746">
    <property type="component" value="Chromosome 6"/>
</dbReference>
<organism evidence="2 3">
    <name type="scientific">Mya arenaria</name>
    <name type="common">Soft-shell clam</name>
    <dbReference type="NCBI Taxonomy" id="6604"/>
    <lineage>
        <taxon>Eukaryota</taxon>
        <taxon>Metazoa</taxon>
        <taxon>Spiralia</taxon>
        <taxon>Lophotrochozoa</taxon>
        <taxon>Mollusca</taxon>
        <taxon>Bivalvia</taxon>
        <taxon>Autobranchia</taxon>
        <taxon>Heteroconchia</taxon>
        <taxon>Euheterodonta</taxon>
        <taxon>Imparidentia</taxon>
        <taxon>Neoheterodontei</taxon>
        <taxon>Myida</taxon>
        <taxon>Myoidea</taxon>
        <taxon>Myidae</taxon>
        <taxon>Mya</taxon>
    </lineage>
</organism>
<sequence>MPIFSQQNTNTITLGVLLVVCAFIGTLNAVALDGACTTNNDCICGDAYSSCQNLLCKCATGYTAIGGTCKADIGTTCSSTSDCDTTTVTGTVCDTTMTDSVCKIGSSSACTNNQNDCVSNSACASNTCTCTATTHSEETSTKLCKKALGQSCTATSDCENNISPVVCDTTLASPVCKIGVGGACGVVTDKCTTNSACDGGSSLCACSANYPALGTLCVGELTQSCVNDAGCISNAGCVSSACACSSGYVATGNTACKGDYGTACSVASPCDTATNTLAAGSSCAGNTDKCVSGASCDGGTSNCACNSGYTQDATPALCLGDAGTTCTASTDCDQVTVALVCDLTVSSPVCRKKLTDCGADTTNCVANNACSGGTCNCATGFSEDGTTFLCEGGVDSTCDNQYDCDANTGIVCDTSSSKCKKDVAASCSANQCITNAECASCSLCACLDSYTYASTTFTCVPFSENH</sequence>
<keyword evidence="3" id="KW-1185">Reference proteome</keyword>
<feature type="transmembrane region" description="Helical" evidence="1">
    <location>
        <begin position="12"/>
        <end position="32"/>
    </location>
</feature>
<accession>A0ABY7EFS8</accession>
<evidence type="ECO:0000256" key="1">
    <source>
        <dbReference type="SAM" id="Phobius"/>
    </source>
</evidence>